<evidence type="ECO:0000313" key="2">
    <source>
        <dbReference type="Proteomes" id="UP001457282"/>
    </source>
</evidence>
<protein>
    <recommendedName>
        <fullName evidence="3">FAM86 N-terminal domain-containing protein</fullName>
    </recommendedName>
</protein>
<dbReference type="Gene3D" id="3.40.50.150">
    <property type="entry name" value="Vaccinia Virus protein VP39"/>
    <property type="match status" value="1"/>
</dbReference>
<gene>
    <name evidence="1" type="ORF">M0R45_028327</name>
</gene>
<dbReference type="Pfam" id="PF10294">
    <property type="entry name" value="Methyltransf_16"/>
    <property type="match status" value="1"/>
</dbReference>
<sequence>MADQELQPSSLHLLSAFLAMESTDSLIALARECSGGSVTERVQSFIWDDCITKYAGKLHAPYLRKFLKKLIAEVELNHGDVMDELYEHYAHYMTILKDNDLEKENTRVFKYISFLFPEGCQELSSCPESRKLMVQLQCSLNMLEGDTGCSVWPSSLLLSECILSFPELFCNKSCFEVGSGVGLVGICLTHVKASKVIMSDGDLSTLANMNRNLELNHLSVETDMSETTEDPYMVKCIHLPWESVSESELQNLKADIILGADVIYDPVCLPHLVRVLTLLLNQTKLYPEKCSDNHPSFALGSKCTDAKVNGTQEANAGNDNTLDDFLVKRTHKGAANVGLKRGPMALIASVIRNVDTFNKFLALLDEANLSIEDLTESLRPLNFLPYMQSYDRSTVRLFAISCK</sequence>
<proteinExistence type="predicted"/>
<comment type="caution">
    <text evidence="1">The sequence shown here is derived from an EMBL/GenBank/DDBJ whole genome shotgun (WGS) entry which is preliminary data.</text>
</comment>
<dbReference type="AlphaFoldDB" id="A0AAW1W5C7"/>
<name>A0AAW1W5C7_RUBAR</name>
<dbReference type="PANTHER" id="PTHR14614">
    <property type="entry name" value="HEPATOCELLULAR CARCINOMA-ASSOCIATED ANTIGEN"/>
    <property type="match status" value="1"/>
</dbReference>
<dbReference type="InterPro" id="IPR019410">
    <property type="entry name" value="Methyltransf_16"/>
</dbReference>
<keyword evidence="2" id="KW-1185">Reference proteome</keyword>
<evidence type="ECO:0000313" key="1">
    <source>
        <dbReference type="EMBL" id="KAK9919748.1"/>
    </source>
</evidence>
<reference evidence="1 2" key="1">
    <citation type="journal article" date="2023" name="G3 (Bethesda)">
        <title>A chromosome-length genome assembly and annotation of blackberry (Rubus argutus, cv. 'Hillquist').</title>
        <authorList>
            <person name="Bruna T."/>
            <person name="Aryal R."/>
            <person name="Dudchenko O."/>
            <person name="Sargent D.J."/>
            <person name="Mead D."/>
            <person name="Buti M."/>
            <person name="Cavallini A."/>
            <person name="Hytonen T."/>
            <person name="Andres J."/>
            <person name="Pham M."/>
            <person name="Weisz D."/>
            <person name="Mascagni F."/>
            <person name="Usai G."/>
            <person name="Natali L."/>
            <person name="Bassil N."/>
            <person name="Fernandez G.E."/>
            <person name="Lomsadze A."/>
            <person name="Armour M."/>
            <person name="Olukolu B."/>
            <person name="Poorten T."/>
            <person name="Britton C."/>
            <person name="Davik J."/>
            <person name="Ashrafi H."/>
            <person name="Aiden E.L."/>
            <person name="Borodovsky M."/>
            <person name="Worthington M."/>
        </authorList>
    </citation>
    <scope>NUCLEOTIDE SEQUENCE [LARGE SCALE GENOMIC DNA]</scope>
    <source>
        <strain evidence="1">PI 553951</strain>
    </source>
</reference>
<evidence type="ECO:0008006" key="3">
    <source>
        <dbReference type="Google" id="ProtNLM"/>
    </source>
</evidence>
<dbReference type="Proteomes" id="UP001457282">
    <property type="component" value="Unassembled WGS sequence"/>
</dbReference>
<accession>A0AAW1W5C7</accession>
<organism evidence="1 2">
    <name type="scientific">Rubus argutus</name>
    <name type="common">Southern blackberry</name>
    <dbReference type="NCBI Taxonomy" id="59490"/>
    <lineage>
        <taxon>Eukaryota</taxon>
        <taxon>Viridiplantae</taxon>
        <taxon>Streptophyta</taxon>
        <taxon>Embryophyta</taxon>
        <taxon>Tracheophyta</taxon>
        <taxon>Spermatophyta</taxon>
        <taxon>Magnoliopsida</taxon>
        <taxon>eudicotyledons</taxon>
        <taxon>Gunneridae</taxon>
        <taxon>Pentapetalae</taxon>
        <taxon>rosids</taxon>
        <taxon>fabids</taxon>
        <taxon>Rosales</taxon>
        <taxon>Rosaceae</taxon>
        <taxon>Rosoideae</taxon>
        <taxon>Rosoideae incertae sedis</taxon>
        <taxon>Rubus</taxon>
    </lineage>
</organism>
<dbReference type="EMBL" id="JBEDUW010000006">
    <property type="protein sequence ID" value="KAK9919748.1"/>
    <property type="molecule type" value="Genomic_DNA"/>
</dbReference>
<dbReference type="PANTHER" id="PTHR14614:SF130">
    <property type="entry name" value="PROTEIN-LYSINE N-METHYLTRANSFERASE EEF2KMT"/>
    <property type="match status" value="1"/>
</dbReference>
<dbReference type="InterPro" id="IPR029063">
    <property type="entry name" value="SAM-dependent_MTases_sf"/>
</dbReference>
<dbReference type="SUPFAM" id="SSF53335">
    <property type="entry name" value="S-adenosyl-L-methionine-dependent methyltransferases"/>
    <property type="match status" value="1"/>
</dbReference>